<dbReference type="KEGG" id="merd:EB233_21750"/>
<dbReference type="AlphaFoldDB" id="A0A6M7UP21"/>
<keyword evidence="2" id="KW-1185">Reference proteome</keyword>
<evidence type="ECO:0000313" key="2">
    <source>
        <dbReference type="Proteomes" id="UP000503339"/>
    </source>
</evidence>
<dbReference type="Proteomes" id="UP000503339">
    <property type="component" value="Chromosome"/>
</dbReference>
<evidence type="ECO:0000313" key="1">
    <source>
        <dbReference type="EMBL" id="QKC77788.1"/>
    </source>
</evidence>
<sequence>MGWKRSPSASERSRAWGCAMRLLWRPATMFALALLSAWLGPAGAQQQPENIPWENSMAIAQKMAIGLLERQTGSKGLPLASFAIEVDLNLDGLPEIFAYRYAPGCDGKTCGNFLFVLEGDSYHEVLGDIPGARLVPQDKIALSAFKRNGFLEIQSDRMTIAWDGTRYVDASTFPASSLDGAAFVEACQKNRSGQQADSAPAACQCQLNRFQQIDLKQADLDSYAASLGENFEYPTGEKGEAWVVLSKIAEDVVTGCDVAIGKSQWPPAYFNHGDQPQQKLDFGAFLDACPAQDFILTNHKTGSPDRALALCGCLAREIPTYGVGQEGLDLLAQYYRDEVSDAEIEAQDADLLAAHDKASEACLSQFPAK</sequence>
<reference evidence="1 2" key="1">
    <citation type="submission" date="2018-10" db="EMBL/GenBank/DDBJ databases">
        <authorList>
            <person name="Perry B.J."/>
            <person name="Sullivan J.T."/>
            <person name="Murphy R.J.T."/>
            <person name="Ramsay J.P."/>
            <person name="Ronson C.W."/>
        </authorList>
    </citation>
    <scope>NUCLEOTIDE SEQUENCE [LARGE SCALE GENOMIC DNA]</scope>
    <source>
        <strain evidence="1 2">NZP2014</strain>
    </source>
</reference>
<name>A0A6M7UP21_9HYPH</name>
<accession>A0A6M7UP21</accession>
<organism evidence="1 2">
    <name type="scientific">Mesorhizobium erdmanii</name>
    <dbReference type="NCBI Taxonomy" id="1777866"/>
    <lineage>
        <taxon>Bacteria</taxon>
        <taxon>Pseudomonadati</taxon>
        <taxon>Pseudomonadota</taxon>
        <taxon>Alphaproteobacteria</taxon>
        <taxon>Hyphomicrobiales</taxon>
        <taxon>Phyllobacteriaceae</taxon>
        <taxon>Mesorhizobium</taxon>
    </lineage>
</organism>
<protein>
    <submittedName>
        <fullName evidence="1">Uncharacterized protein</fullName>
    </submittedName>
</protein>
<gene>
    <name evidence="1" type="ORF">EB233_21750</name>
</gene>
<proteinExistence type="predicted"/>
<dbReference type="EMBL" id="CP033361">
    <property type="protein sequence ID" value="QKC77788.1"/>
    <property type="molecule type" value="Genomic_DNA"/>
</dbReference>